<dbReference type="EMBL" id="FTNT01000002">
    <property type="protein sequence ID" value="SIR79934.1"/>
    <property type="molecule type" value="Genomic_DNA"/>
</dbReference>
<dbReference type="InterPro" id="IPR014016">
    <property type="entry name" value="UvrD-like_ATP-bd"/>
</dbReference>
<accession>A0A1N7DVR7</accession>
<dbReference type="AlphaFoldDB" id="A0A1N7DVR7"/>
<dbReference type="InterPro" id="IPR027417">
    <property type="entry name" value="P-loop_NTPase"/>
</dbReference>
<evidence type="ECO:0000256" key="3">
    <source>
        <dbReference type="ARBA" id="ARBA00022806"/>
    </source>
</evidence>
<dbReference type="PROSITE" id="PS51198">
    <property type="entry name" value="UVRD_HELICASE_ATP_BIND"/>
    <property type="match status" value="1"/>
</dbReference>
<dbReference type="GO" id="GO:0005524">
    <property type="term" value="F:ATP binding"/>
    <property type="evidence" value="ECO:0007669"/>
    <property type="project" value="UniProtKB-UniRule"/>
</dbReference>
<name>A0A1N7DVR7_9NOCA</name>
<keyword evidence="3 5" id="KW-0347">Helicase</keyword>
<dbReference type="GO" id="GO:0003677">
    <property type="term" value="F:DNA binding"/>
    <property type="evidence" value="ECO:0007669"/>
    <property type="project" value="InterPro"/>
</dbReference>
<protein>
    <submittedName>
        <fullName evidence="7">DNA helicase IV</fullName>
    </submittedName>
</protein>
<dbReference type="NCBIfam" id="NF041254">
    <property type="entry name" value="motor_HelR"/>
    <property type="match status" value="1"/>
</dbReference>
<evidence type="ECO:0000313" key="8">
    <source>
        <dbReference type="Proteomes" id="UP000186218"/>
    </source>
</evidence>
<proteinExistence type="predicted"/>
<feature type="binding site" evidence="5">
    <location>
        <begin position="213"/>
        <end position="220"/>
    </location>
    <ligand>
        <name>ATP</name>
        <dbReference type="ChEBI" id="CHEBI:30616"/>
    </ligand>
</feature>
<dbReference type="RefSeq" id="WP_234974232.1">
    <property type="nucleotide sequence ID" value="NZ_FTNT01000002.1"/>
</dbReference>
<dbReference type="GO" id="GO:0005829">
    <property type="term" value="C:cytosol"/>
    <property type="evidence" value="ECO:0007669"/>
    <property type="project" value="TreeGrafter"/>
</dbReference>
<gene>
    <name evidence="7" type="ORF">SAMN05445060_0950</name>
</gene>
<dbReference type="GO" id="GO:0016787">
    <property type="term" value="F:hydrolase activity"/>
    <property type="evidence" value="ECO:0007669"/>
    <property type="project" value="UniProtKB-UniRule"/>
</dbReference>
<dbReference type="PANTHER" id="PTHR11070">
    <property type="entry name" value="UVRD / RECB / PCRA DNA HELICASE FAMILY MEMBER"/>
    <property type="match status" value="1"/>
</dbReference>
<dbReference type="Pfam" id="PF13245">
    <property type="entry name" value="AAA_19"/>
    <property type="match status" value="1"/>
</dbReference>
<keyword evidence="4 5" id="KW-0067">ATP-binding</keyword>
<dbReference type="Gene3D" id="3.40.50.300">
    <property type="entry name" value="P-loop containing nucleotide triphosphate hydrolases"/>
    <property type="match status" value="3"/>
</dbReference>
<evidence type="ECO:0000313" key="7">
    <source>
        <dbReference type="EMBL" id="SIR79934.1"/>
    </source>
</evidence>
<keyword evidence="1 5" id="KW-0547">Nucleotide-binding</keyword>
<dbReference type="GO" id="GO:0000725">
    <property type="term" value="P:recombinational repair"/>
    <property type="evidence" value="ECO:0007669"/>
    <property type="project" value="TreeGrafter"/>
</dbReference>
<dbReference type="InterPro" id="IPR000212">
    <property type="entry name" value="DNA_helicase_UvrD/REP"/>
</dbReference>
<reference evidence="7 8" key="1">
    <citation type="submission" date="2017-01" db="EMBL/GenBank/DDBJ databases">
        <authorList>
            <person name="Mah S.A."/>
            <person name="Swanson W.J."/>
            <person name="Moy G.W."/>
            <person name="Vacquier V.D."/>
        </authorList>
    </citation>
    <scope>NUCLEOTIDE SEQUENCE [LARGE SCALE GENOMIC DNA]</scope>
    <source>
        <strain evidence="7 8">CPCC 203464</strain>
    </source>
</reference>
<evidence type="ECO:0000256" key="4">
    <source>
        <dbReference type="ARBA" id="ARBA00022840"/>
    </source>
</evidence>
<evidence type="ECO:0000256" key="2">
    <source>
        <dbReference type="ARBA" id="ARBA00022801"/>
    </source>
</evidence>
<feature type="domain" description="UvrD-like helicase ATP-binding" evidence="6">
    <location>
        <begin position="192"/>
        <end position="591"/>
    </location>
</feature>
<evidence type="ECO:0000259" key="6">
    <source>
        <dbReference type="PROSITE" id="PS51198"/>
    </source>
</evidence>
<keyword evidence="8" id="KW-1185">Reference proteome</keyword>
<keyword evidence="2 5" id="KW-0378">Hydrolase</keyword>
<dbReference type="GO" id="GO:0043138">
    <property type="term" value="F:3'-5' DNA helicase activity"/>
    <property type="evidence" value="ECO:0007669"/>
    <property type="project" value="TreeGrafter"/>
</dbReference>
<evidence type="ECO:0000256" key="1">
    <source>
        <dbReference type="ARBA" id="ARBA00022741"/>
    </source>
</evidence>
<dbReference type="STRING" id="1344003.SAMN05445060_0950"/>
<organism evidence="7 8">
    <name type="scientific">Williamsia sterculiae</name>
    <dbReference type="NCBI Taxonomy" id="1344003"/>
    <lineage>
        <taxon>Bacteria</taxon>
        <taxon>Bacillati</taxon>
        <taxon>Actinomycetota</taxon>
        <taxon>Actinomycetes</taxon>
        <taxon>Mycobacteriales</taxon>
        <taxon>Nocardiaceae</taxon>
        <taxon>Williamsia</taxon>
    </lineage>
</organism>
<dbReference type="PANTHER" id="PTHR11070:SF45">
    <property type="entry name" value="DNA 3'-5' HELICASE"/>
    <property type="match status" value="1"/>
</dbReference>
<dbReference type="Proteomes" id="UP000186218">
    <property type="component" value="Unassembled WGS sequence"/>
</dbReference>
<dbReference type="SUPFAM" id="SSF52540">
    <property type="entry name" value="P-loop containing nucleoside triphosphate hydrolases"/>
    <property type="match status" value="1"/>
</dbReference>
<evidence type="ECO:0000256" key="5">
    <source>
        <dbReference type="PROSITE-ProRule" id="PRU00560"/>
    </source>
</evidence>
<sequence length="714" mass="78017">MPTSTFHLSSARSSRSDPAGIAADDVHFAAVSARLHQRVTELTDRLDSLRRAPGGAGQAAMDRDLEIHRVTAQLRHLSRFDRDLCLGHFVVDGSDPVYVGRIGLTDDDGRQLVVDWRSAAAEPFFAATHAHRMGVVRRRRYRWSHGKVVDYWDESFGADAFTAEGFGTEGFASVLDELDASRTGRMRDVLGTLAADQDAIIRADSAGTLVVDGGPGTGKTVVALHRVAYLLYADSRLAAHRGGVLVVGPNEHFLSYVQDVLPALGEDGVAMTTIRDLVDEGTTAIAESASDVAAIKGRVDWETVIDRAVAFYEDPPRTCSTIETDWVDVRVTPDDWAAAMAAPERGTPHNEARTIVRDALVEILVDKQSGDVPRDAVATDLAQSVELRRTLYHSWPMLDATDIVGDLWTVPAYLRRCAPELTDAEIAVVQRHDPHAWTVADLPILDAARLRLGDAGADDRTRRLQAEARAQRAHRESVIDDLVAADDGEGLITMLRGGHLHDVLVDTSAITTVARDRRDGPFAHIVVDEAQELTDAEWQMLLRRCPTKSFTIVGDRAQSRHLFTESWDARTARTGLIPSRVSPLTINYRTPAEIMDTAAPMIRRALPDAGVPTSIRRGKSPVRYAPMSALDEILKQWLTDNHEGVACVITMDPLAPTSTTVSDRVRILTPESAKGLEFDLVVLVDPATFGDGVTGAVDRYVAMTRATQELVILS</sequence>